<feature type="domain" description="DUF3899" evidence="2">
    <location>
        <begin position="50"/>
        <end position="132"/>
    </location>
</feature>
<dbReference type="Proteomes" id="UP001275867">
    <property type="component" value="Unassembled WGS sequence"/>
</dbReference>
<evidence type="ECO:0000313" key="3">
    <source>
        <dbReference type="EMBL" id="MDV7694458.1"/>
    </source>
</evidence>
<dbReference type="EMBL" id="WERX01000017">
    <property type="protein sequence ID" value="MDV7694458.1"/>
    <property type="molecule type" value="Genomic_DNA"/>
</dbReference>
<evidence type="ECO:0000313" key="5">
    <source>
        <dbReference type="Proteomes" id="UP000077280"/>
    </source>
</evidence>
<keyword evidence="1" id="KW-0472">Membrane</keyword>
<evidence type="ECO:0000259" key="2">
    <source>
        <dbReference type="Pfam" id="PF13038"/>
    </source>
</evidence>
<evidence type="ECO:0000313" key="6">
    <source>
        <dbReference type="Proteomes" id="UP001275867"/>
    </source>
</evidence>
<dbReference type="Proteomes" id="UP000077280">
    <property type="component" value="Unassembled WGS sequence"/>
</dbReference>
<dbReference type="InterPro" id="IPR025007">
    <property type="entry name" value="DUF3899"/>
</dbReference>
<keyword evidence="5" id="KW-1185">Reference proteome</keyword>
<dbReference type="AlphaFoldDB" id="A0AAP5TAZ6"/>
<feature type="transmembrane region" description="Helical" evidence="1">
    <location>
        <begin position="115"/>
        <end position="132"/>
    </location>
</feature>
<gene>
    <name evidence="4" type="ORF">A7K95_07625</name>
    <name evidence="3" type="ORF">GA842_06135</name>
</gene>
<dbReference type="EMBL" id="LXND01000053">
    <property type="protein sequence ID" value="OAD63856.1"/>
    <property type="molecule type" value="Genomic_DNA"/>
</dbReference>
<organism evidence="3 6">
    <name type="scientific">Pediococcus parvulus</name>
    <dbReference type="NCBI Taxonomy" id="54062"/>
    <lineage>
        <taxon>Bacteria</taxon>
        <taxon>Bacillati</taxon>
        <taxon>Bacillota</taxon>
        <taxon>Bacilli</taxon>
        <taxon>Lactobacillales</taxon>
        <taxon>Lactobacillaceae</taxon>
        <taxon>Pediococcus</taxon>
    </lineage>
</organism>
<proteinExistence type="predicted"/>
<keyword evidence="1" id="KW-0812">Transmembrane</keyword>
<protein>
    <submittedName>
        <fullName evidence="3">DUF3899 domain-containing protein</fullName>
    </submittedName>
</protein>
<reference evidence="3" key="2">
    <citation type="submission" date="2019-10" db="EMBL/GenBank/DDBJ databases">
        <title>Malate fermentation in French cider.</title>
        <authorList>
            <person name="Cousin F.J."/>
            <person name="Medina Fernandez S."/>
            <person name="Misery B."/>
            <person name="Laplace J.-M."/>
            <person name="Cretenet M."/>
        </authorList>
    </citation>
    <scope>NUCLEOTIDE SEQUENCE</scope>
    <source>
        <strain evidence="3">UCMA15901</strain>
    </source>
</reference>
<evidence type="ECO:0000313" key="4">
    <source>
        <dbReference type="EMBL" id="OAD63856.1"/>
    </source>
</evidence>
<accession>A0AAP5TAZ6</accession>
<feature type="transmembrane region" description="Helical" evidence="1">
    <location>
        <begin position="25"/>
        <end position="43"/>
    </location>
</feature>
<dbReference type="Pfam" id="PF13038">
    <property type="entry name" value="DUF3899"/>
    <property type="match status" value="1"/>
</dbReference>
<reference evidence="4 5" key="1">
    <citation type="submission" date="2016-05" db="EMBL/GenBank/DDBJ databases">
        <title>Draft genome sequence of Pediococcus parvulus 2.6, a probiotic beta-glucan producer strain.</title>
        <authorList>
            <person name="Mohedano M.L."/>
            <person name="Perez-Ramos A."/>
            <person name="Duenas M.T."/>
            <person name="Lamontanara A."/>
            <person name="Orru L."/>
            <person name="Spano G."/>
            <person name="Capozzi V."/>
            <person name="Lopez P."/>
        </authorList>
    </citation>
    <scope>NUCLEOTIDE SEQUENCE [LARGE SCALE GENOMIC DNA]</scope>
    <source>
        <strain evidence="4 5">2.6</strain>
    </source>
</reference>
<evidence type="ECO:0000256" key="1">
    <source>
        <dbReference type="SAM" id="Phobius"/>
    </source>
</evidence>
<keyword evidence="1" id="KW-1133">Transmembrane helix</keyword>
<name>A0AAP5TAZ6_9LACO</name>
<sequence length="133" mass="15225">MYREFWFSDAAKGVKITNFIKTHKALTTDVILILAGIIDWLITRNVIVTSNHFFMIGLALLLIGVAFVLERGHLLTGWFRRPAKGEEKLKRKKIDVHKVGRIKNSPIVFTKPARYFLRIGIFTVVVSILVSFI</sequence>
<comment type="caution">
    <text evidence="3">The sequence shown here is derived from an EMBL/GenBank/DDBJ whole genome shotgun (WGS) entry which is preliminary data.</text>
</comment>
<feature type="transmembrane region" description="Helical" evidence="1">
    <location>
        <begin position="49"/>
        <end position="69"/>
    </location>
</feature>